<comment type="subunit">
    <text evidence="7">PSII is composed of 1 copy each of membrane proteins PsbA, PsbB, PsbC, PsbD, PsbE, PsbF, PsbH, PsbI, PsbJ, PsbK, PsbL, PsbM, PsbT, PsbX, PsbY, PsbZ, Psb30/Ycf12, peripheral proteins of the oxygen-evolving complex and a large number of cofactors. It forms dimeric complexes.</text>
</comment>
<dbReference type="InterPro" id="IPR010284">
    <property type="entry name" value="PSII_Ycf12_core-subunit"/>
</dbReference>
<evidence type="ECO:0000256" key="7">
    <source>
        <dbReference type="HAMAP-Rule" id="MF_01329"/>
    </source>
</evidence>
<evidence type="ECO:0000313" key="8">
    <source>
        <dbReference type="EMBL" id="AJM90212.1"/>
    </source>
</evidence>
<keyword evidence="4 7" id="KW-1133">Transmembrane helix</keyword>
<keyword evidence="8" id="KW-0934">Plastid</keyword>
<dbReference type="AlphaFoldDB" id="A0A0C5BQZ9"/>
<dbReference type="GO" id="GO:0009523">
    <property type="term" value="C:photosystem II"/>
    <property type="evidence" value="ECO:0007669"/>
    <property type="project" value="UniProtKB-KW"/>
</dbReference>
<keyword evidence="6 7" id="KW-0604">Photosystem II</keyword>
<dbReference type="Pfam" id="PF05969">
    <property type="entry name" value="PSII_Ycf12"/>
    <property type="match status" value="1"/>
</dbReference>
<dbReference type="NCBIfam" id="NF010239">
    <property type="entry name" value="PRK13686.1"/>
    <property type="match status" value="1"/>
</dbReference>
<organism evidence="8">
    <name type="scientific">Elliptochloris antarctica</name>
    <name type="common">Green alga</name>
    <name type="synonym">Hemichloris antarctica</name>
    <dbReference type="NCBI Taxonomy" id="1844074"/>
    <lineage>
        <taxon>Eukaryota</taxon>
        <taxon>Viridiplantae</taxon>
        <taxon>Chlorophyta</taxon>
        <taxon>core chlorophytes</taxon>
        <taxon>Trebouxiophyceae</taxon>
        <taxon>Trebouxiophyceae incertae sedis</taxon>
        <taxon>Elliptochloris clade</taxon>
        <taxon>Elliptochloris</taxon>
    </lineage>
</organism>
<dbReference type="EMBL" id="KM491867">
    <property type="protein sequence ID" value="AJM90212.1"/>
    <property type="molecule type" value="Genomic_DNA"/>
</dbReference>
<keyword evidence="2 7" id="KW-0602">Photosynthesis</keyword>
<keyword evidence="8" id="KW-0150">Chloroplast</keyword>
<sequence>MNFEIVFQLLALFFILAAGPLVIVLLAARSGNL</sequence>
<gene>
    <name evidence="7 8" type="primary">ycf12</name>
    <name evidence="7" type="synonym">psb30</name>
</gene>
<comment type="similarity">
    <text evidence="7">Belongs to the Psb30/Ycf12 family.</text>
</comment>
<keyword evidence="5 7" id="KW-0472">Membrane</keyword>
<keyword evidence="3 7" id="KW-0812">Transmembrane</keyword>
<dbReference type="GO" id="GO:0009535">
    <property type="term" value="C:chloroplast thylakoid membrane"/>
    <property type="evidence" value="ECO:0007669"/>
    <property type="project" value="UniProtKB-SubCell"/>
</dbReference>
<evidence type="ECO:0000256" key="1">
    <source>
        <dbReference type="ARBA" id="ARBA00004167"/>
    </source>
</evidence>
<comment type="function">
    <text evidence="7">A core subunit of photosystem II (PSII), probably helps stabilize the reaction center.</text>
</comment>
<proteinExistence type="inferred from homology"/>
<dbReference type="GO" id="GO:0015979">
    <property type="term" value="P:photosynthesis"/>
    <property type="evidence" value="ECO:0007669"/>
    <property type="project" value="UniProtKB-KW"/>
</dbReference>
<evidence type="ECO:0000256" key="6">
    <source>
        <dbReference type="ARBA" id="ARBA00023276"/>
    </source>
</evidence>
<feature type="transmembrane region" description="Helical" evidence="7">
    <location>
        <begin position="6"/>
        <end position="28"/>
    </location>
</feature>
<reference evidence="8" key="1">
    <citation type="journal article" date="2014" name="Front Ecol Evol">
        <title>New phylogenetic hypotheses for the core Chlorophyta based on chloroplast sequence data.</title>
        <authorList>
            <person name="Fucikova K."/>
            <person name="Leliaert F."/>
            <person name="Cooper E.D."/>
            <person name="Skaloud P."/>
            <person name="D'Hondt S."/>
            <person name="De Clerck O."/>
            <person name="Gurgel C.F.D."/>
            <person name="Lewis L.A."/>
            <person name="Lewis P.O."/>
            <person name="Lopez-Bautista J.M."/>
            <person name="Delwiche C.F."/>
            <person name="Verbruggen H."/>
        </authorList>
    </citation>
    <scope>NUCLEOTIDE SEQUENCE</scope>
    <source>
        <strain evidence="8">UTEX EE124</strain>
    </source>
</reference>
<evidence type="ECO:0000256" key="3">
    <source>
        <dbReference type="ARBA" id="ARBA00022692"/>
    </source>
</evidence>
<geneLocation type="chloroplast" evidence="8"/>
<keyword evidence="7" id="KW-0793">Thylakoid</keyword>
<name>A0A0C5BQZ9_ELLAN</name>
<evidence type="ECO:0000256" key="2">
    <source>
        <dbReference type="ARBA" id="ARBA00022531"/>
    </source>
</evidence>
<accession>A0A0C5BQZ9</accession>
<evidence type="ECO:0000256" key="5">
    <source>
        <dbReference type="ARBA" id="ARBA00023136"/>
    </source>
</evidence>
<evidence type="ECO:0000256" key="4">
    <source>
        <dbReference type="ARBA" id="ARBA00022989"/>
    </source>
</evidence>
<dbReference type="HAMAP" id="MF_01329">
    <property type="entry name" value="PSII_Psb30_Ycf12"/>
    <property type="match status" value="1"/>
</dbReference>
<protein>
    <recommendedName>
        <fullName evidence="7">Photosystem II reaction center protein Psb30</fullName>
    </recommendedName>
    <alternativeName>
        <fullName evidence="7">Photosystem II reaction center protein Ycf12</fullName>
    </alternativeName>
</protein>
<comment type="subcellular location">
    <subcellularLocation>
        <location evidence="1">Membrane</location>
        <topology evidence="1">Single-pass membrane protein</topology>
    </subcellularLocation>
    <subcellularLocation>
        <location evidence="7">Plastid</location>
        <location evidence="7">Chloroplast thylakoid membrane</location>
        <topology evidence="7">Single-pass membrane protein</topology>
    </subcellularLocation>
</comment>